<dbReference type="Proteomes" id="UP000054770">
    <property type="component" value="Unassembled WGS sequence"/>
</dbReference>
<feature type="domain" description="Condensation" evidence="1">
    <location>
        <begin position="10"/>
        <end position="323"/>
    </location>
</feature>
<dbReference type="Pfam" id="PF00668">
    <property type="entry name" value="Condensation"/>
    <property type="match status" value="1"/>
</dbReference>
<dbReference type="Gene3D" id="3.30.559.10">
    <property type="entry name" value="Chloramphenicol acetyltransferase-like domain"/>
    <property type="match status" value="1"/>
</dbReference>
<dbReference type="SUPFAM" id="SSF52777">
    <property type="entry name" value="CoA-dependent acyltransferases"/>
    <property type="match status" value="2"/>
</dbReference>
<dbReference type="GO" id="GO:0043041">
    <property type="term" value="P:amino acid activation for nonribosomal peptide biosynthetic process"/>
    <property type="evidence" value="ECO:0007669"/>
    <property type="project" value="TreeGrafter"/>
</dbReference>
<sequence>MQNSDVTREGPLSFCQELLLFNEIFTGYPPTVSRVTHIDGPLDIDAFRRAADSTIAGHEPLRTTWTWRQGEPVAQVKSANSLPPSTTVTELAADSHGILEGLVGAIPTLLAAARPPHMRHWVFRRSDNDHIWIFATHHMAADAISLKLYAETFRASYVRPLSDSPKQTTSIEYAQTLRTWLDSSDAQAELNWWLCKLEEVPRVAIPVRPPVEQSNVSLERQELRLPSVLRNAVVQTARSNRAPLAALFLAAYAQVASNRRAFPCVITNVPGRSLPGAASTSGACYNSVPLVLSSDVSDSTAISAAANTLFDALDHQNVPAPLISLGAVRRGGLALPDLIPVTFNVIDHPLKDFGLSRCRLWDVDLTTLGSTTLGYSGPTVLRFGEAPSKPTMDWTVCMLRESVVVTLEYSPCYADRNDVTVLLASYESALRSICRLRDDATDDRGTPSLIADWSVSRE</sequence>
<dbReference type="GO" id="GO:0009366">
    <property type="term" value="C:enterobactin synthetase complex"/>
    <property type="evidence" value="ECO:0007669"/>
    <property type="project" value="TreeGrafter"/>
</dbReference>
<dbReference type="InterPro" id="IPR001242">
    <property type="entry name" value="Condensation_dom"/>
</dbReference>
<dbReference type="PANTHER" id="PTHR45527">
    <property type="entry name" value="NONRIBOSOMAL PEPTIDE SYNTHETASE"/>
    <property type="match status" value="1"/>
</dbReference>
<evidence type="ECO:0000313" key="2">
    <source>
        <dbReference type="EMBL" id="SAL80504.1"/>
    </source>
</evidence>
<evidence type="ECO:0000313" key="3">
    <source>
        <dbReference type="Proteomes" id="UP000054770"/>
    </source>
</evidence>
<accession>A0A158KHH3</accession>
<dbReference type="InterPro" id="IPR023213">
    <property type="entry name" value="CAT-like_dom_sf"/>
</dbReference>
<gene>
    <name evidence="2" type="ORF">AWB68_05872</name>
</gene>
<dbReference type="GO" id="GO:0005829">
    <property type="term" value="C:cytosol"/>
    <property type="evidence" value="ECO:0007669"/>
    <property type="project" value="TreeGrafter"/>
</dbReference>
<dbReference type="Gene3D" id="3.30.559.30">
    <property type="entry name" value="Nonribosomal peptide synthetase, condensation domain"/>
    <property type="match status" value="1"/>
</dbReference>
<dbReference type="OrthoDB" id="9803968at2"/>
<dbReference type="PANTHER" id="PTHR45527:SF1">
    <property type="entry name" value="FATTY ACID SYNTHASE"/>
    <property type="match status" value="1"/>
</dbReference>
<comment type="caution">
    <text evidence="2">The sequence shown here is derived from an EMBL/GenBank/DDBJ whole genome shotgun (WGS) entry which is preliminary data.</text>
</comment>
<reference evidence="2" key="1">
    <citation type="submission" date="2016-01" db="EMBL/GenBank/DDBJ databases">
        <authorList>
            <person name="Peeters C."/>
        </authorList>
    </citation>
    <scope>NUCLEOTIDE SEQUENCE [LARGE SCALE GENOMIC DNA]</scope>
    <source>
        <strain evidence="2">LMG 22940</strain>
    </source>
</reference>
<dbReference type="RefSeq" id="WP_160110090.1">
    <property type="nucleotide sequence ID" value="NZ_FCON02000093.1"/>
</dbReference>
<evidence type="ECO:0000259" key="1">
    <source>
        <dbReference type="Pfam" id="PF00668"/>
    </source>
</evidence>
<proteinExistence type="predicted"/>
<dbReference type="AlphaFoldDB" id="A0A158KHH3"/>
<name>A0A158KHH3_9BURK</name>
<dbReference type="GO" id="GO:0047527">
    <property type="term" value="F:2,3-dihydroxybenzoate-serine ligase activity"/>
    <property type="evidence" value="ECO:0007669"/>
    <property type="project" value="TreeGrafter"/>
</dbReference>
<organism evidence="2 3">
    <name type="scientific">Caballeronia choica</name>
    <dbReference type="NCBI Taxonomy" id="326476"/>
    <lineage>
        <taxon>Bacteria</taxon>
        <taxon>Pseudomonadati</taxon>
        <taxon>Pseudomonadota</taxon>
        <taxon>Betaproteobacteria</taxon>
        <taxon>Burkholderiales</taxon>
        <taxon>Burkholderiaceae</taxon>
        <taxon>Caballeronia</taxon>
    </lineage>
</organism>
<dbReference type="GO" id="GO:0009239">
    <property type="term" value="P:enterobactin biosynthetic process"/>
    <property type="evidence" value="ECO:0007669"/>
    <property type="project" value="TreeGrafter"/>
</dbReference>
<dbReference type="EMBL" id="FCON02000093">
    <property type="protein sequence ID" value="SAL80504.1"/>
    <property type="molecule type" value="Genomic_DNA"/>
</dbReference>
<dbReference type="GO" id="GO:0031177">
    <property type="term" value="F:phosphopantetheine binding"/>
    <property type="evidence" value="ECO:0007669"/>
    <property type="project" value="TreeGrafter"/>
</dbReference>
<keyword evidence="3" id="KW-1185">Reference proteome</keyword>
<protein>
    <submittedName>
        <fullName evidence="2">Peptide synthetase</fullName>
    </submittedName>
</protein>